<feature type="domain" description="Methyl-accepting transducer" evidence="3">
    <location>
        <begin position="143"/>
        <end position="272"/>
    </location>
</feature>
<keyword evidence="5" id="KW-1185">Reference proteome</keyword>
<name>A0ABU7UL30_9CLOT</name>
<dbReference type="RefSeq" id="WP_216246953.1">
    <property type="nucleotide sequence ID" value="NZ_JAZHFS010000003.1"/>
</dbReference>
<dbReference type="PANTHER" id="PTHR32089:SF112">
    <property type="entry name" value="LYSOZYME-LIKE PROTEIN-RELATED"/>
    <property type="match status" value="1"/>
</dbReference>
<dbReference type="PANTHER" id="PTHR32089">
    <property type="entry name" value="METHYL-ACCEPTING CHEMOTAXIS PROTEIN MCPB"/>
    <property type="match status" value="1"/>
</dbReference>
<dbReference type="SMART" id="SM00283">
    <property type="entry name" value="MA"/>
    <property type="match status" value="1"/>
</dbReference>
<evidence type="ECO:0000256" key="1">
    <source>
        <dbReference type="ARBA" id="ARBA00023224"/>
    </source>
</evidence>
<accession>A0ABU7UL30</accession>
<evidence type="ECO:0000313" key="5">
    <source>
        <dbReference type="Proteomes" id="UP001498469"/>
    </source>
</evidence>
<dbReference type="Pfam" id="PF00015">
    <property type="entry name" value="MCPsignal"/>
    <property type="match status" value="1"/>
</dbReference>
<reference evidence="4 5" key="1">
    <citation type="submission" date="2023-11" db="EMBL/GenBank/DDBJ databases">
        <title>Draft genome sequence of a psychrophilic Clostridium strain from permafrost water brine.</title>
        <authorList>
            <person name="Shcherbakova V.A."/>
            <person name="Trubitsyn V.E."/>
            <person name="Zakharyuk A.G."/>
        </authorList>
    </citation>
    <scope>NUCLEOTIDE SEQUENCE [LARGE SCALE GENOMIC DNA]</scope>
    <source>
        <strain evidence="4 5">14F</strain>
    </source>
</reference>
<proteinExistence type="predicted"/>
<dbReference type="EMBL" id="JAZHFS010000003">
    <property type="protein sequence ID" value="MEF2111559.1"/>
    <property type="molecule type" value="Genomic_DNA"/>
</dbReference>
<organism evidence="4 5">
    <name type="scientific">Clostridium frigoriphilum</name>
    <dbReference type="NCBI Taxonomy" id="443253"/>
    <lineage>
        <taxon>Bacteria</taxon>
        <taxon>Bacillati</taxon>
        <taxon>Bacillota</taxon>
        <taxon>Clostridia</taxon>
        <taxon>Eubacteriales</taxon>
        <taxon>Clostridiaceae</taxon>
        <taxon>Clostridium</taxon>
    </lineage>
</organism>
<evidence type="ECO:0000256" key="2">
    <source>
        <dbReference type="PROSITE-ProRule" id="PRU00284"/>
    </source>
</evidence>
<keyword evidence="1 2" id="KW-0807">Transducer</keyword>
<dbReference type="PROSITE" id="PS50111">
    <property type="entry name" value="CHEMOTAXIS_TRANSDUC_2"/>
    <property type="match status" value="1"/>
</dbReference>
<sequence>MNEIFDAYKLVLPQLKEMLQEDISIALCDTTKIIKNYAADSFSIPGNEGDILKPGEPIWEAINQNKLMVGIVPKEYYGFSFQAISYPIKDNNGQAIGCVAIGKDLTNKINFEESTESLFATLEQTNASIQELNQGSEKLFSIINDIVDSVKESEKSIQKNAEIVKSIHDIATQSNLLGLNAAIEASRAGEFGRGFSVVATEMRKLAHISKQSADNVSKDLEEMKKNMDAVLEIVDKAVEVSESQNLTTKEISSALEEITKSSEKIVTHVKEL</sequence>
<protein>
    <submittedName>
        <fullName evidence="4">Methyl-accepting chemotaxis protein</fullName>
    </submittedName>
</protein>
<comment type="caution">
    <text evidence="4">The sequence shown here is derived from an EMBL/GenBank/DDBJ whole genome shotgun (WGS) entry which is preliminary data.</text>
</comment>
<dbReference type="Proteomes" id="UP001498469">
    <property type="component" value="Unassembled WGS sequence"/>
</dbReference>
<evidence type="ECO:0000313" key="4">
    <source>
        <dbReference type="EMBL" id="MEF2111559.1"/>
    </source>
</evidence>
<evidence type="ECO:0000259" key="3">
    <source>
        <dbReference type="PROSITE" id="PS50111"/>
    </source>
</evidence>
<dbReference type="InterPro" id="IPR004089">
    <property type="entry name" value="MCPsignal_dom"/>
</dbReference>
<gene>
    <name evidence="4" type="ORF">SJI18_04465</name>
</gene>